<sequence>MPLFNTLCKHHVSMPLFDIALSVVYTHSISCLKTSLLSLFSSSLLAGLEMLFFYFFTVMFSVAVADDSSLGGTVGSRKITESPDSNTRAQPLSVGTDTCACSRYWGGITGSRDIQQIPPLPQISSSRTLPVGRPESIRTISHPKVILTKESCDCKEFWGGIVASANVKNTPSPTAISNGIPTATTETTRSGTPCETNQGSAVTVALRTTL</sequence>
<evidence type="ECO:0000313" key="4">
    <source>
        <dbReference type="Proteomes" id="UP000186594"/>
    </source>
</evidence>
<name>A0A1U7LU42_NEOID</name>
<reference evidence="3 4" key="1">
    <citation type="submission" date="2016-04" db="EMBL/GenBank/DDBJ databases">
        <title>Evolutionary innovation and constraint leading to complex multicellularity in the Ascomycota.</title>
        <authorList>
            <person name="Cisse O."/>
            <person name="Nguyen A."/>
            <person name="Hewitt D.A."/>
            <person name="Jedd G."/>
            <person name="Stajich J.E."/>
        </authorList>
    </citation>
    <scope>NUCLEOTIDE SEQUENCE [LARGE SCALE GENOMIC DNA]</scope>
    <source>
        <strain evidence="3 4">DAH-3</strain>
    </source>
</reference>
<keyword evidence="2" id="KW-1133">Transmembrane helix</keyword>
<dbReference type="Proteomes" id="UP000186594">
    <property type="component" value="Unassembled WGS sequence"/>
</dbReference>
<protein>
    <submittedName>
        <fullName evidence="3">Uncharacterized protein</fullName>
    </submittedName>
</protein>
<gene>
    <name evidence="3" type="ORF">NEOLI_003579</name>
</gene>
<feature type="transmembrane region" description="Helical" evidence="2">
    <location>
        <begin position="44"/>
        <end position="65"/>
    </location>
</feature>
<evidence type="ECO:0000256" key="1">
    <source>
        <dbReference type="SAM" id="MobiDB-lite"/>
    </source>
</evidence>
<proteinExistence type="predicted"/>
<feature type="region of interest" description="Disordered" evidence="1">
    <location>
        <begin position="173"/>
        <end position="197"/>
    </location>
</feature>
<dbReference type="AlphaFoldDB" id="A0A1U7LU42"/>
<evidence type="ECO:0000313" key="3">
    <source>
        <dbReference type="EMBL" id="OLL26190.1"/>
    </source>
</evidence>
<keyword evidence="4" id="KW-1185">Reference proteome</keyword>
<comment type="caution">
    <text evidence="3">The sequence shown here is derived from an EMBL/GenBank/DDBJ whole genome shotgun (WGS) entry which is preliminary data.</text>
</comment>
<keyword evidence="2" id="KW-0472">Membrane</keyword>
<dbReference type="EMBL" id="LXFE01000224">
    <property type="protein sequence ID" value="OLL26190.1"/>
    <property type="molecule type" value="Genomic_DNA"/>
</dbReference>
<accession>A0A1U7LU42</accession>
<evidence type="ECO:0000256" key="2">
    <source>
        <dbReference type="SAM" id="Phobius"/>
    </source>
</evidence>
<keyword evidence="2" id="KW-0812">Transmembrane</keyword>
<organism evidence="3 4">
    <name type="scientific">Neolecta irregularis (strain DAH-3)</name>
    <dbReference type="NCBI Taxonomy" id="1198029"/>
    <lineage>
        <taxon>Eukaryota</taxon>
        <taxon>Fungi</taxon>
        <taxon>Dikarya</taxon>
        <taxon>Ascomycota</taxon>
        <taxon>Taphrinomycotina</taxon>
        <taxon>Neolectales</taxon>
        <taxon>Neolectaceae</taxon>
        <taxon>Neolecta</taxon>
    </lineage>
</organism>